<sequence length="120" mass="13706">MHRLGINGVFHNAWVVPGFIVLSIFLLSFYKFFRHLPQSTQYLTALSTVLAVGGAFGVELINGYYKYLHGEDNFGYIALSTLEEMMEMLGIVLFIYALLAYLPQMGINRIKFAFNVDRKE</sequence>
<keyword evidence="1" id="KW-1133">Transmembrane helix</keyword>
<keyword evidence="1" id="KW-0812">Transmembrane</keyword>
<organism evidence="2 3">
    <name type="scientific">Zarconia navalis LEGE 11467</name>
    <dbReference type="NCBI Taxonomy" id="1828826"/>
    <lineage>
        <taxon>Bacteria</taxon>
        <taxon>Bacillati</taxon>
        <taxon>Cyanobacteriota</taxon>
        <taxon>Cyanophyceae</taxon>
        <taxon>Oscillatoriophycideae</taxon>
        <taxon>Oscillatoriales</taxon>
        <taxon>Oscillatoriales incertae sedis</taxon>
        <taxon>Zarconia</taxon>
        <taxon>Zarconia navalis</taxon>
    </lineage>
</organism>
<evidence type="ECO:0000313" key="2">
    <source>
        <dbReference type="EMBL" id="MBE9042510.1"/>
    </source>
</evidence>
<feature type="transmembrane region" description="Helical" evidence="1">
    <location>
        <begin position="42"/>
        <end position="65"/>
    </location>
</feature>
<keyword evidence="3" id="KW-1185">Reference proteome</keyword>
<proteinExistence type="predicted"/>
<feature type="transmembrane region" description="Helical" evidence="1">
    <location>
        <begin position="85"/>
        <end position="102"/>
    </location>
</feature>
<reference evidence="2" key="1">
    <citation type="submission" date="2020-10" db="EMBL/GenBank/DDBJ databases">
        <authorList>
            <person name="Castelo-Branco R."/>
            <person name="Eusebio N."/>
            <person name="Adriana R."/>
            <person name="Vieira A."/>
            <person name="Brugerolle De Fraissinette N."/>
            <person name="Rezende De Castro R."/>
            <person name="Schneider M.P."/>
            <person name="Vasconcelos V."/>
            <person name="Leao P.N."/>
        </authorList>
    </citation>
    <scope>NUCLEOTIDE SEQUENCE</scope>
    <source>
        <strain evidence="2">LEGE 11467</strain>
    </source>
</reference>
<feature type="transmembrane region" description="Helical" evidence="1">
    <location>
        <begin position="12"/>
        <end position="30"/>
    </location>
</feature>
<protein>
    <submittedName>
        <fullName evidence="2">Uncharacterized protein</fullName>
    </submittedName>
</protein>
<accession>A0A928W3G3</accession>
<dbReference type="RefSeq" id="WP_264322669.1">
    <property type="nucleotide sequence ID" value="NZ_JADEXN010000372.1"/>
</dbReference>
<comment type="caution">
    <text evidence="2">The sequence shown here is derived from an EMBL/GenBank/DDBJ whole genome shotgun (WGS) entry which is preliminary data.</text>
</comment>
<evidence type="ECO:0000256" key="1">
    <source>
        <dbReference type="SAM" id="Phobius"/>
    </source>
</evidence>
<dbReference type="AlphaFoldDB" id="A0A928W3G3"/>
<keyword evidence="1" id="KW-0472">Membrane</keyword>
<gene>
    <name evidence="2" type="ORF">IQ235_17200</name>
</gene>
<dbReference type="Proteomes" id="UP000621799">
    <property type="component" value="Unassembled WGS sequence"/>
</dbReference>
<name>A0A928W3G3_9CYAN</name>
<evidence type="ECO:0000313" key="3">
    <source>
        <dbReference type="Proteomes" id="UP000621799"/>
    </source>
</evidence>
<dbReference type="EMBL" id="JADEXN010000372">
    <property type="protein sequence ID" value="MBE9042510.1"/>
    <property type="molecule type" value="Genomic_DNA"/>
</dbReference>